<dbReference type="EMBL" id="GBRH01255826">
    <property type="protein sequence ID" value="JAD42069.1"/>
    <property type="molecule type" value="Transcribed_RNA"/>
</dbReference>
<proteinExistence type="predicted"/>
<evidence type="ECO:0000313" key="1">
    <source>
        <dbReference type="EMBL" id="JAD42069.1"/>
    </source>
</evidence>
<accession>A0A0A8ZRQ4</accession>
<reference evidence="1" key="2">
    <citation type="journal article" date="2015" name="Data Brief">
        <title>Shoot transcriptome of the giant reed, Arundo donax.</title>
        <authorList>
            <person name="Barrero R.A."/>
            <person name="Guerrero F.D."/>
            <person name="Moolhuijzen P."/>
            <person name="Goolsby J.A."/>
            <person name="Tidwell J."/>
            <person name="Bellgard S.E."/>
            <person name="Bellgard M.I."/>
        </authorList>
    </citation>
    <scope>NUCLEOTIDE SEQUENCE</scope>
    <source>
        <tissue evidence="1">Shoot tissue taken approximately 20 cm above the soil surface</tissue>
    </source>
</reference>
<reference evidence="1" key="1">
    <citation type="submission" date="2014-09" db="EMBL/GenBank/DDBJ databases">
        <authorList>
            <person name="Magalhaes I.L.F."/>
            <person name="Oliveira U."/>
            <person name="Santos F.R."/>
            <person name="Vidigal T.H.D.A."/>
            <person name="Brescovit A.D."/>
            <person name="Santos A.J."/>
        </authorList>
    </citation>
    <scope>NUCLEOTIDE SEQUENCE</scope>
    <source>
        <tissue evidence="1">Shoot tissue taken approximately 20 cm above the soil surface</tissue>
    </source>
</reference>
<name>A0A0A8ZRQ4_ARUDO</name>
<organism evidence="1">
    <name type="scientific">Arundo donax</name>
    <name type="common">Giant reed</name>
    <name type="synonym">Donax arundinaceus</name>
    <dbReference type="NCBI Taxonomy" id="35708"/>
    <lineage>
        <taxon>Eukaryota</taxon>
        <taxon>Viridiplantae</taxon>
        <taxon>Streptophyta</taxon>
        <taxon>Embryophyta</taxon>
        <taxon>Tracheophyta</taxon>
        <taxon>Spermatophyta</taxon>
        <taxon>Magnoliopsida</taxon>
        <taxon>Liliopsida</taxon>
        <taxon>Poales</taxon>
        <taxon>Poaceae</taxon>
        <taxon>PACMAD clade</taxon>
        <taxon>Arundinoideae</taxon>
        <taxon>Arundineae</taxon>
        <taxon>Arundo</taxon>
    </lineage>
</organism>
<sequence>MSLRCRPLFLPA</sequence>
<protein>
    <submittedName>
        <fullName evidence="1">Uncharacterized protein</fullName>
    </submittedName>
</protein>